<dbReference type="AlphaFoldDB" id="A0ABD5W7H9"/>
<dbReference type="Proteomes" id="UP001596461">
    <property type="component" value="Unassembled WGS sequence"/>
</dbReference>
<dbReference type="SUPFAM" id="SSF88713">
    <property type="entry name" value="Glycoside hydrolase/deacetylase"/>
    <property type="match status" value="1"/>
</dbReference>
<dbReference type="Gene3D" id="3.20.20.370">
    <property type="entry name" value="Glycoside hydrolase/deacetylase"/>
    <property type="match status" value="1"/>
</dbReference>
<reference evidence="2 3" key="1">
    <citation type="journal article" date="2019" name="Int. J. Syst. Evol. Microbiol.">
        <title>The Global Catalogue of Microorganisms (GCM) 10K type strain sequencing project: providing services to taxonomists for standard genome sequencing and annotation.</title>
        <authorList>
            <consortium name="The Broad Institute Genomics Platform"/>
            <consortium name="The Broad Institute Genome Sequencing Center for Infectious Disease"/>
            <person name="Wu L."/>
            <person name="Ma J."/>
        </authorList>
    </citation>
    <scope>NUCLEOTIDE SEQUENCE [LARGE SCALE GENOMIC DNA]</scope>
    <source>
        <strain evidence="2 3">DT31</strain>
    </source>
</reference>
<feature type="region of interest" description="Disordered" evidence="1">
    <location>
        <begin position="1"/>
        <end position="26"/>
    </location>
</feature>
<evidence type="ECO:0000313" key="2">
    <source>
        <dbReference type="EMBL" id="MFC7069227.1"/>
    </source>
</evidence>
<keyword evidence="3" id="KW-1185">Reference proteome</keyword>
<accession>A0ABD5W7H9</accession>
<name>A0ABD5W7H9_9EURY</name>
<organism evidence="2 3">
    <name type="scientific">Halobaculum lipolyticum</name>
    <dbReference type="NCBI Taxonomy" id="3032001"/>
    <lineage>
        <taxon>Archaea</taxon>
        <taxon>Methanobacteriati</taxon>
        <taxon>Methanobacteriota</taxon>
        <taxon>Stenosarchaea group</taxon>
        <taxon>Halobacteria</taxon>
        <taxon>Halobacteriales</taxon>
        <taxon>Haloferacaceae</taxon>
        <taxon>Halobaculum</taxon>
    </lineage>
</organism>
<evidence type="ECO:0000313" key="3">
    <source>
        <dbReference type="Proteomes" id="UP001596461"/>
    </source>
</evidence>
<dbReference type="GeneID" id="81123951"/>
<evidence type="ECO:0000256" key="1">
    <source>
        <dbReference type="SAM" id="MobiDB-lite"/>
    </source>
</evidence>
<dbReference type="InterPro" id="IPR011330">
    <property type="entry name" value="Glyco_hydro/deAcase_b/a-brl"/>
</dbReference>
<comment type="caution">
    <text evidence="2">The sequence shown here is derived from an EMBL/GenBank/DDBJ whole genome shotgun (WGS) entry which is preliminary data.</text>
</comment>
<feature type="compositionally biased region" description="Basic and acidic residues" evidence="1">
    <location>
        <begin position="7"/>
        <end position="18"/>
    </location>
</feature>
<protein>
    <submittedName>
        <fullName evidence="2">Polysaccharide deacetylase</fullName>
    </submittedName>
</protein>
<proteinExistence type="predicted"/>
<dbReference type="EMBL" id="JBHTAH010000004">
    <property type="protein sequence ID" value="MFC7069227.1"/>
    <property type="molecule type" value="Genomic_DNA"/>
</dbReference>
<dbReference type="RefSeq" id="WP_284032124.1">
    <property type="nucleotide sequence ID" value="NZ_CP126154.1"/>
</dbReference>
<sequence length="336" mass="36773">MTATDPGSRRRDAARPLDDGTDGDAPATLTLSIEIELGWGVHDKEGHPHLSPDGEQERRYLGKLLDAADEHGVPISFDVVGHLLLDECDGSHDGPYVPGWFDADPGTDTATDPLFYAPDTARAVLDADVDHELCTHTFSHVICGREPRAVVDRELSTALALHEDLGVTVRSIVPPRHSRPPNDLLADHGIRVARYAIPTGGSGRLARLRELTVGPHPLWEPKPVDGVLETYCTTYPSLTASSLPSGQSATPRLFRPVPLAVRKRVHGHYLRRSTERAVETGSHLHLWCHLYDLSNEHQWEVLEDYLAYLGSVPDGDLTVRTMESLADAPLTPSPGH</sequence>
<gene>
    <name evidence="2" type="ORF">ACFQL9_06195</name>
</gene>